<evidence type="ECO:0000256" key="15">
    <source>
        <dbReference type="HAMAP-Rule" id="MF_01113"/>
    </source>
</evidence>
<dbReference type="PANTHER" id="PTHR11076">
    <property type="entry name" value="DNA REPAIR POLYMERASE UMUC / TRANSFERASE FAMILY MEMBER"/>
    <property type="match status" value="1"/>
</dbReference>
<evidence type="ECO:0000256" key="13">
    <source>
        <dbReference type="ARBA" id="ARBA00023204"/>
    </source>
</evidence>
<dbReference type="InterPro" id="IPR050116">
    <property type="entry name" value="DNA_polymerase-Y"/>
</dbReference>
<comment type="subcellular location">
    <subcellularLocation>
        <location evidence="1 15">Cytoplasm</location>
    </subcellularLocation>
</comment>
<evidence type="ECO:0000313" key="18">
    <source>
        <dbReference type="Proteomes" id="UP000287601"/>
    </source>
</evidence>
<dbReference type="SUPFAM" id="SSF56672">
    <property type="entry name" value="DNA/RNA polymerases"/>
    <property type="match status" value="1"/>
</dbReference>
<organism evidence="17 18">
    <name type="scientific">Aminipila luticellarii</name>
    <dbReference type="NCBI Taxonomy" id="2507160"/>
    <lineage>
        <taxon>Bacteria</taxon>
        <taxon>Bacillati</taxon>
        <taxon>Bacillota</taxon>
        <taxon>Clostridia</taxon>
        <taxon>Peptostreptococcales</taxon>
        <taxon>Anaerovoracaceae</taxon>
        <taxon>Aminipila</taxon>
    </lineage>
</organism>
<dbReference type="SUPFAM" id="SSF100879">
    <property type="entry name" value="Lesion bypass DNA polymerase (Y-family), little finger domain"/>
    <property type="match status" value="1"/>
</dbReference>
<dbReference type="EC" id="2.7.7.7" evidence="15"/>
<dbReference type="RefSeq" id="WP_128745114.1">
    <property type="nucleotide sequence ID" value="NZ_CP035281.1"/>
</dbReference>
<comment type="cofactor">
    <cofactor evidence="15">
        <name>Mg(2+)</name>
        <dbReference type="ChEBI" id="CHEBI:18420"/>
    </cofactor>
    <text evidence="15">Binds 2 magnesium ions per subunit.</text>
</comment>
<dbReference type="Gene3D" id="3.30.1490.100">
    <property type="entry name" value="DNA polymerase, Y-family, little finger domain"/>
    <property type="match status" value="1"/>
</dbReference>
<dbReference type="GO" id="GO:0003684">
    <property type="term" value="F:damaged DNA binding"/>
    <property type="evidence" value="ECO:0007669"/>
    <property type="project" value="InterPro"/>
</dbReference>
<dbReference type="Gene3D" id="3.30.70.270">
    <property type="match status" value="1"/>
</dbReference>
<dbReference type="InterPro" id="IPR043128">
    <property type="entry name" value="Rev_trsase/Diguanyl_cyclase"/>
</dbReference>
<keyword evidence="12 15" id="KW-0238">DNA-binding</keyword>
<dbReference type="KEGG" id="amij:EQM06_04030"/>
<evidence type="ECO:0000256" key="5">
    <source>
        <dbReference type="ARBA" id="ARBA00022679"/>
    </source>
</evidence>
<evidence type="ECO:0000256" key="11">
    <source>
        <dbReference type="ARBA" id="ARBA00022932"/>
    </source>
</evidence>
<dbReference type="PROSITE" id="PS50173">
    <property type="entry name" value="UMUC"/>
    <property type="match status" value="1"/>
</dbReference>
<feature type="domain" description="UmuC" evidence="16">
    <location>
        <begin position="5"/>
        <end position="187"/>
    </location>
</feature>
<evidence type="ECO:0000256" key="10">
    <source>
        <dbReference type="ARBA" id="ARBA00022842"/>
    </source>
</evidence>
<dbReference type="NCBIfam" id="NF002677">
    <property type="entry name" value="PRK02406.1"/>
    <property type="match status" value="1"/>
</dbReference>
<dbReference type="Gene3D" id="1.10.150.20">
    <property type="entry name" value="5' to 3' exonuclease, C-terminal subdomain"/>
    <property type="match status" value="1"/>
</dbReference>
<dbReference type="Proteomes" id="UP000287601">
    <property type="component" value="Chromosome"/>
</dbReference>
<evidence type="ECO:0000256" key="12">
    <source>
        <dbReference type="ARBA" id="ARBA00023125"/>
    </source>
</evidence>
<accession>A0A410PU72</accession>
<dbReference type="Gene3D" id="3.40.1170.60">
    <property type="match status" value="1"/>
</dbReference>
<dbReference type="Pfam" id="PF21999">
    <property type="entry name" value="IMS_HHH_1"/>
    <property type="match status" value="1"/>
</dbReference>
<keyword evidence="11 15" id="KW-0239">DNA-directed DNA polymerase</keyword>
<evidence type="ECO:0000256" key="8">
    <source>
        <dbReference type="ARBA" id="ARBA00022723"/>
    </source>
</evidence>
<evidence type="ECO:0000256" key="2">
    <source>
        <dbReference type="ARBA" id="ARBA00010945"/>
    </source>
</evidence>
<dbReference type="GO" id="GO:0006281">
    <property type="term" value="P:DNA repair"/>
    <property type="evidence" value="ECO:0007669"/>
    <property type="project" value="UniProtKB-UniRule"/>
</dbReference>
<feature type="site" description="Substrate discrimination" evidence="15">
    <location>
        <position position="14"/>
    </location>
</feature>
<feature type="binding site" evidence="15">
    <location>
        <position position="9"/>
    </location>
    <ligand>
        <name>Mg(2+)</name>
        <dbReference type="ChEBI" id="CHEBI:18420"/>
    </ligand>
</feature>
<evidence type="ECO:0000256" key="3">
    <source>
        <dbReference type="ARBA" id="ARBA00022457"/>
    </source>
</evidence>
<evidence type="ECO:0000256" key="4">
    <source>
        <dbReference type="ARBA" id="ARBA00022490"/>
    </source>
</evidence>
<feature type="binding site" evidence="15">
    <location>
        <position position="105"/>
    </location>
    <ligand>
        <name>Mg(2+)</name>
        <dbReference type="ChEBI" id="CHEBI:18420"/>
    </ligand>
</feature>
<dbReference type="Pfam" id="PF00817">
    <property type="entry name" value="IMS"/>
    <property type="match status" value="1"/>
</dbReference>
<dbReference type="OrthoDB" id="9808813at2"/>
<evidence type="ECO:0000313" key="17">
    <source>
        <dbReference type="EMBL" id="QAT42464.1"/>
    </source>
</evidence>
<dbReference type="GO" id="GO:0000287">
    <property type="term" value="F:magnesium ion binding"/>
    <property type="evidence" value="ECO:0007669"/>
    <property type="project" value="UniProtKB-UniRule"/>
</dbReference>
<comment type="function">
    <text evidence="15">Poorly processive, error-prone DNA polymerase involved in untargeted mutagenesis. Copies undamaged DNA at stalled replication forks, which arise in vivo from mismatched or misaligned primer ends. These misaligned primers can be extended by PolIV. Exhibits no 3'-5' exonuclease (proofreading) activity. May be involved in translesional synthesis, in conjunction with the beta clamp from PolIII.</text>
</comment>
<dbReference type="GO" id="GO:0042276">
    <property type="term" value="P:error-prone translesion synthesis"/>
    <property type="evidence" value="ECO:0007669"/>
    <property type="project" value="TreeGrafter"/>
</dbReference>
<dbReference type="InterPro" id="IPR043502">
    <property type="entry name" value="DNA/RNA_pol_sf"/>
</dbReference>
<dbReference type="GO" id="GO:0009432">
    <property type="term" value="P:SOS response"/>
    <property type="evidence" value="ECO:0007669"/>
    <property type="project" value="TreeGrafter"/>
</dbReference>
<evidence type="ECO:0000256" key="14">
    <source>
        <dbReference type="ARBA" id="ARBA00049244"/>
    </source>
</evidence>
<evidence type="ECO:0000256" key="1">
    <source>
        <dbReference type="ARBA" id="ARBA00004496"/>
    </source>
</evidence>
<dbReference type="AlphaFoldDB" id="A0A410PU72"/>
<keyword evidence="6 15" id="KW-0548">Nucleotidyltransferase</keyword>
<dbReference type="EMBL" id="CP035281">
    <property type="protein sequence ID" value="QAT42464.1"/>
    <property type="molecule type" value="Genomic_DNA"/>
</dbReference>
<dbReference type="PANTHER" id="PTHR11076:SF33">
    <property type="entry name" value="DNA POLYMERASE KAPPA"/>
    <property type="match status" value="1"/>
</dbReference>
<name>A0A410PU72_9FIRM</name>
<dbReference type="InterPro" id="IPR001126">
    <property type="entry name" value="UmuC"/>
</dbReference>
<dbReference type="GO" id="GO:0003887">
    <property type="term" value="F:DNA-directed DNA polymerase activity"/>
    <property type="evidence" value="ECO:0007669"/>
    <property type="project" value="UniProtKB-UniRule"/>
</dbReference>
<sequence length="410" mass="45518">MDRTIIHCDMNGFFASVELLARPDLKSVPMAVSGNPESRHGIILAKNELAKKYGVVTAETIWSAKKKCPGLQLVRPHHDKYKKYSRMINDIYFRFTDMVEPFSIDESWLDVTGSLKLFGSGVQIADQIRETVKQELGLTLSAGVSYNKIFAKMGSEYKKPDATTVIDRTNFKELLWPMDISDMFFVGSATADKLKRMGILTIGDLASSHREVLQGLLGKQGGLLHDYANGLDDSPVASSYDKRQIKSVGNGITFKRNLISSEDVQTALKALSDTVSSRLRADHLKAAGIKLDIKDPYFKTISRQKQLDSATNITDEIYAAAYSLLLASWKLGNPIRLLTVTGINLTDENESEQLSLFAKDVQSREKNTNLDKTMDAIRGKFGGQAITFGGILKNDLGIGHLDKEEEQEKK</sequence>
<keyword evidence="10 15" id="KW-0460">Magnesium</keyword>
<comment type="subunit">
    <text evidence="15">Monomer.</text>
</comment>
<dbReference type="InterPro" id="IPR022880">
    <property type="entry name" value="DNApol_IV"/>
</dbReference>
<keyword evidence="8 15" id="KW-0479">Metal-binding</keyword>
<keyword evidence="3 15" id="KW-0515">Mutator protein</keyword>
<evidence type="ECO:0000256" key="6">
    <source>
        <dbReference type="ARBA" id="ARBA00022695"/>
    </source>
</evidence>
<proteinExistence type="inferred from homology"/>
<keyword evidence="13 15" id="KW-0234">DNA repair</keyword>
<evidence type="ECO:0000259" key="16">
    <source>
        <dbReference type="PROSITE" id="PS50173"/>
    </source>
</evidence>
<dbReference type="InterPro" id="IPR036775">
    <property type="entry name" value="DNA_pol_Y-fam_lit_finger_sf"/>
</dbReference>
<reference evidence="17 18" key="1">
    <citation type="submission" date="2019-01" db="EMBL/GenBank/DDBJ databases">
        <title>Draft genomes of a novel of Aminipila strains.</title>
        <authorList>
            <person name="Ma S."/>
        </authorList>
    </citation>
    <scope>NUCLEOTIDE SEQUENCE [LARGE SCALE GENOMIC DNA]</scope>
    <source>
        <strain evidence="18">JN-39</strain>
    </source>
</reference>
<keyword evidence="7 15" id="KW-0235">DNA replication</keyword>
<dbReference type="HAMAP" id="MF_01113">
    <property type="entry name" value="DNApol_IV"/>
    <property type="match status" value="1"/>
</dbReference>
<dbReference type="GO" id="GO:0005829">
    <property type="term" value="C:cytosol"/>
    <property type="evidence" value="ECO:0007669"/>
    <property type="project" value="TreeGrafter"/>
</dbReference>
<feature type="active site" evidence="15">
    <location>
        <position position="106"/>
    </location>
</feature>
<evidence type="ECO:0000256" key="9">
    <source>
        <dbReference type="ARBA" id="ARBA00022763"/>
    </source>
</evidence>
<keyword evidence="5 15" id="KW-0808">Transferase</keyword>
<dbReference type="GO" id="GO:0006261">
    <property type="term" value="P:DNA-templated DNA replication"/>
    <property type="evidence" value="ECO:0007669"/>
    <property type="project" value="UniProtKB-UniRule"/>
</dbReference>
<dbReference type="Pfam" id="PF11799">
    <property type="entry name" value="IMS_C"/>
    <property type="match status" value="1"/>
</dbReference>
<keyword evidence="4 15" id="KW-0963">Cytoplasm</keyword>
<dbReference type="CDD" id="cd03586">
    <property type="entry name" value="PolY_Pol_IV_kappa"/>
    <property type="match status" value="1"/>
</dbReference>
<gene>
    <name evidence="15" type="primary">dinB</name>
    <name evidence="17" type="ORF">EQM06_04030</name>
</gene>
<keyword evidence="18" id="KW-1185">Reference proteome</keyword>
<dbReference type="InterPro" id="IPR017961">
    <property type="entry name" value="DNA_pol_Y-fam_little_finger"/>
</dbReference>
<evidence type="ECO:0000256" key="7">
    <source>
        <dbReference type="ARBA" id="ARBA00022705"/>
    </source>
</evidence>
<comment type="similarity">
    <text evidence="2 15">Belongs to the DNA polymerase type-Y family.</text>
</comment>
<keyword evidence="9 15" id="KW-0227">DNA damage</keyword>
<dbReference type="InterPro" id="IPR053848">
    <property type="entry name" value="IMS_HHH_1"/>
</dbReference>
<comment type="catalytic activity">
    <reaction evidence="14 15">
        <text>DNA(n) + a 2'-deoxyribonucleoside 5'-triphosphate = DNA(n+1) + diphosphate</text>
        <dbReference type="Rhea" id="RHEA:22508"/>
        <dbReference type="Rhea" id="RHEA-COMP:17339"/>
        <dbReference type="Rhea" id="RHEA-COMP:17340"/>
        <dbReference type="ChEBI" id="CHEBI:33019"/>
        <dbReference type="ChEBI" id="CHEBI:61560"/>
        <dbReference type="ChEBI" id="CHEBI:173112"/>
        <dbReference type="EC" id="2.7.7.7"/>
    </reaction>
</comment>
<protein>
    <recommendedName>
        <fullName evidence="15">DNA polymerase IV</fullName>
        <shortName evidence="15">Pol IV</shortName>
        <ecNumber evidence="15">2.7.7.7</ecNumber>
    </recommendedName>
</protein>